<organism evidence="1 2">
    <name type="scientific">Acinetobacter haemolyticus ATCC 19194</name>
    <dbReference type="NCBI Taxonomy" id="707232"/>
    <lineage>
        <taxon>Bacteria</taxon>
        <taxon>Pseudomonadati</taxon>
        <taxon>Pseudomonadota</taxon>
        <taxon>Gammaproteobacteria</taxon>
        <taxon>Moraxellales</taxon>
        <taxon>Moraxellaceae</taxon>
        <taxon>Acinetobacter</taxon>
    </lineage>
</organism>
<evidence type="ECO:0000313" key="2">
    <source>
        <dbReference type="Proteomes" id="UP000003085"/>
    </source>
</evidence>
<proteinExistence type="predicted"/>
<evidence type="ECO:0000313" key="1">
    <source>
        <dbReference type="EMBL" id="EFF82130.1"/>
    </source>
</evidence>
<accession>D4XRS0</accession>
<name>D4XRS0_ACIHA</name>
<dbReference type="EMBL" id="ADMT01000188">
    <property type="protein sequence ID" value="EFF82130.1"/>
    <property type="molecule type" value="Genomic_DNA"/>
</dbReference>
<dbReference type="HOGENOM" id="CLU_2766462_0_0_6"/>
<dbReference type="AlphaFoldDB" id="D4XRS0"/>
<protein>
    <submittedName>
        <fullName evidence="1">Uncharacterized protein</fullName>
    </submittedName>
</protein>
<comment type="caution">
    <text evidence="1">The sequence shown here is derived from an EMBL/GenBank/DDBJ whole genome shotgun (WGS) entry which is preliminary data.</text>
</comment>
<gene>
    <name evidence="1" type="ORF">HMP0015_2412</name>
</gene>
<reference evidence="2" key="1">
    <citation type="submission" date="2010-03" db="EMBL/GenBank/DDBJ databases">
        <title>Complete sequence of Mobiluncus curtisii ATCC 43063.</title>
        <authorList>
            <person name="Muzny D."/>
            <person name="Qin X."/>
            <person name="Deng J."/>
            <person name="Jiang H."/>
            <person name="Liu Y."/>
            <person name="Qu J."/>
            <person name="Song X.-Z."/>
            <person name="Zhang L."/>
            <person name="Thornton R."/>
            <person name="Coyle M."/>
            <person name="Francisco L."/>
            <person name="Jackson L."/>
            <person name="Javaid M."/>
            <person name="Korchina V."/>
            <person name="Kovar C."/>
            <person name="Mata R."/>
            <person name="Mathew T."/>
            <person name="Ngo R."/>
            <person name="Nguyen L."/>
            <person name="Nguyen N."/>
            <person name="Okwuonu G."/>
            <person name="Ongeri F."/>
            <person name="Pham C."/>
            <person name="Simmons D."/>
            <person name="Wilczek-Boney K."/>
            <person name="Hale W."/>
            <person name="Jakkamsetti A."/>
            <person name="Pham P."/>
            <person name="Ruth R."/>
            <person name="San Lucas F."/>
            <person name="Warren J."/>
            <person name="Zhang J."/>
            <person name="Zhao Z."/>
            <person name="Zhou C."/>
            <person name="Zhu D."/>
            <person name="Lee S."/>
            <person name="Bess C."/>
            <person name="Blankenburg K."/>
            <person name="Forbes L."/>
            <person name="Fu Q."/>
            <person name="Gubbala S."/>
            <person name="Hirani K."/>
            <person name="Jayaseelan J.C."/>
            <person name="Lara F."/>
            <person name="Munidasa M."/>
            <person name="Palculict T."/>
            <person name="Patil S."/>
            <person name="Pu L.-L."/>
            <person name="Saada N."/>
            <person name="Tang L."/>
            <person name="Weissenberger G."/>
            <person name="Zhu Y."/>
            <person name="Hemphill L."/>
            <person name="Shang Y."/>
            <person name="Youmans B."/>
            <person name="Ayvaz T."/>
            <person name="Ross M."/>
            <person name="Santibanez J."/>
            <person name="Aqrawi P."/>
            <person name="Gross S."/>
            <person name="Joshi V."/>
            <person name="Fowler G."/>
            <person name="Nazareth L."/>
            <person name="Reid J."/>
            <person name="Worley K."/>
            <person name="Petrosino J."/>
            <person name="Highlander S."/>
            <person name="Gibbs R."/>
            <person name="Gibbs R."/>
        </authorList>
    </citation>
    <scope>NUCLEOTIDE SEQUENCE [LARGE SCALE GENOMIC DNA]</scope>
    <source>
        <strain evidence="2">ATCC 19194</strain>
    </source>
</reference>
<sequence length="69" mass="7773">MTLCVGDLVCPEADAFKQAGWNPQGELRVSFVKKGKRTGMLVVQAKDERGYRYTGFENSFVKVEENKSK</sequence>
<dbReference type="RefSeq" id="WP_004639724.1">
    <property type="nucleotide sequence ID" value="NZ_GG770435.1"/>
</dbReference>
<dbReference type="Proteomes" id="UP000003085">
    <property type="component" value="Unassembled WGS sequence"/>
</dbReference>